<dbReference type="EMBL" id="CP157199">
    <property type="protein sequence ID" value="XBG60768.1"/>
    <property type="molecule type" value="Genomic_DNA"/>
</dbReference>
<dbReference type="InterPro" id="IPR037682">
    <property type="entry name" value="TonB_C"/>
</dbReference>
<protein>
    <submittedName>
        <fullName evidence="3">Energy transducer TonB</fullName>
    </submittedName>
</protein>
<keyword evidence="1" id="KW-0472">Membrane</keyword>
<sequence>METKKNPRADVRRNSSIYFAVGLALMLLVANYSINYKTYDKEAIDIAMLSMGDLDDEVIPQTEHIKTPPPETKPPVIPDVIEEVEDDADIEESVIDTSENNAEEPILNVEDVFVDEPDEDVEVPFAFIENVPVFPGCDEGDNNAKKACMSQKISKHVQKKFNADLAEELGLSGKQTIRVMFKIDKTGNIVDVQSRAPHPRLEQEAARVINLLPKMKPGRQRGDAVTVSYSLPIIFQVQN</sequence>
<dbReference type="GO" id="GO:0098797">
    <property type="term" value="C:plasma membrane protein complex"/>
    <property type="evidence" value="ECO:0007669"/>
    <property type="project" value="TreeGrafter"/>
</dbReference>
<proteinExistence type="predicted"/>
<accession>A0AAU7BRP3</accession>
<dbReference type="PANTHER" id="PTHR33446:SF2">
    <property type="entry name" value="PROTEIN TONB"/>
    <property type="match status" value="1"/>
</dbReference>
<organism evidence="3">
    <name type="scientific">Pontimicrobium sp. SW4</name>
    <dbReference type="NCBI Taxonomy" id="3153519"/>
    <lineage>
        <taxon>Bacteria</taxon>
        <taxon>Pseudomonadati</taxon>
        <taxon>Bacteroidota</taxon>
        <taxon>Flavobacteriia</taxon>
        <taxon>Flavobacteriales</taxon>
        <taxon>Flavobacteriaceae</taxon>
        <taxon>Pontimicrobium</taxon>
    </lineage>
</organism>
<evidence type="ECO:0000259" key="2">
    <source>
        <dbReference type="Pfam" id="PF03544"/>
    </source>
</evidence>
<dbReference type="PANTHER" id="PTHR33446">
    <property type="entry name" value="PROTEIN TONB-RELATED"/>
    <property type="match status" value="1"/>
</dbReference>
<keyword evidence="1" id="KW-0812">Transmembrane</keyword>
<evidence type="ECO:0000256" key="1">
    <source>
        <dbReference type="SAM" id="Phobius"/>
    </source>
</evidence>
<keyword evidence="1" id="KW-1133">Transmembrane helix</keyword>
<dbReference type="SUPFAM" id="SSF74653">
    <property type="entry name" value="TolA/TonB C-terminal domain"/>
    <property type="match status" value="1"/>
</dbReference>
<dbReference type="AlphaFoldDB" id="A0AAU7BRP3"/>
<dbReference type="GO" id="GO:0055085">
    <property type="term" value="P:transmembrane transport"/>
    <property type="evidence" value="ECO:0007669"/>
    <property type="project" value="InterPro"/>
</dbReference>
<gene>
    <name evidence="3" type="ORF">ABGB03_12965</name>
</gene>
<feature type="transmembrane region" description="Helical" evidence="1">
    <location>
        <begin position="16"/>
        <end position="34"/>
    </location>
</feature>
<dbReference type="GO" id="GO:0031992">
    <property type="term" value="F:energy transducer activity"/>
    <property type="evidence" value="ECO:0007669"/>
    <property type="project" value="TreeGrafter"/>
</dbReference>
<dbReference type="RefSeq" id="WP_347922998.1">
    <property type="nucleotide sequence ID" value="NZ_CP157199.1"/>
</dbReference>
<evidence type="ECO:0000313" key="3">
    <source>
        <dbReference type="EMBL" id="XBG60768.1"/>
    </source>
</evidence>
<feature type="domain" description="TonB C-terminal" evidence="2">
    <location>
        <begin position="166"/>
        <end position="236"/>
    </location>
</feature>
<name>A0AAU7BRP3_9FLAO</name>
<dbReference type="InterPro" id="IPR051045">
    <property type="entry name" value="TonB-dependent_transducer"/>
</dbReference>
<reference evidence="3" key="1">
    <citation type="submission" date="2024-05" db="EMBL/GenBank/DDBJ databases">
        <title>Pontimicrobium maritimus sp. nov., isolated form sea water.</title>
        <authorList>
            <person name="Muhammad N."/>
            <person name="Vuong T.Q."/>
            <person name="Han H.L."/>
            <person name="Kim S.-G."/>
        </authorList>
    </citation>
    <scope>NUCLEOTIDE SEQUENCE</scope>
    <source>
        <strain evidence="3">SW4</strain>
    </source>
</reference>
<dbReference type="Pfam" id="PF03544">
    <property type="entry name" value="TonB_C"/>
    <property type="match status" value="1"/>
</dbReference>
<dbReference type="Gene3D" id="3.30.1150.10">
    <property type="match status" value="1"/>
</dbReference>